<dbReference type="Proteomes" id="UP001611383">
    <property type="component" value="Chromosome"/>
</dbReference>
<dbReference type="InterPro" id="IPR014922">
    <property type="entry name" value="YdhG-like"/>
</dbReference>
<dbReference type="Pfam" id="PF08818">
    <property type="entry name" value="DUF1801"/>
    <property type="match status" value="1"/>
</dbReference>
<evidence type="ECO:0000256" key="1">
    <source>
        <dbReference type="SAM" id="MobiDB-lite"/>
    </source>
</evidence>
<protein>
    <submittedName>
        <fullName evidence="3">DUF1801 domain-containing protein</fullName>
    </submittedName>
</protein>
<proteinExistence type="predicted"/>
<reference evidence="3 4" key="1">
    <citation type="submission" date="2019-08" db="EMBL/GenBank/DDBJ databases">
        <title>Archangium and Cystobacter genomes.</title>
        <authorList>
            <person name="Chen I.-C.K."/>
            <person name="Wielgoss S."/>
        </authorList>
    </citation>
    <scope>NUCLEOTIDE SEQUENCE [LARGE SCALE GENOMIC DNA]</scope>
    <source>
        <strain evidence="3 4">Cbm 6</strain>
    </source>
</reference>
<feature type="compositionally biased region" description="Basic residues" evidence="1">
    <location>
        <begin position="173"/>
        <end position="189"/>
    </location>
</feature>
<sequence>MQSKATTVDQYLASLPEDRRAALSAVRKVILKNLDKQYEEGIQYGMIGYYVPHKVFPAGYHCDPKQPLPFASLASQKSHMAVYLMCVYGQPEQEKWFREAWAKTGKKLDMGKSCVRFKKLEDVALDVIGEAIRRMPAKAYIEHYESVIRPPEKKKAPGAAKKKAAEKKVAGAAKKKSTAKKKPAAKKRA</sequence>
<accession>A0ABY9X478</accession>
<dbReference type="Gene3D" id="3.90.1150.200">
    <property type="match status" value="1"/>
</dbReference>
<keyword evidence="4" id="KW-1185">Reference proteome</keyword>
<dbReference type="RefSeq" id="WP_395809025.1">
    <property type="nucleotide sequence ID" value="NZ_CP043494.1"/>
</dbReference>
<organism evidence="3 4">
    <name type="scientific">Archangium minus</name>
    <dbReference type="NCBI Taxonomy" id="83450"/>
    <lineage>
        <taxon>Bacteria</taxon>
        <taxon>Pseudomonadati</taxon>
        <taxon>Myxococcota</taxon>
        <taxon>Myxococcia</taxon>
        <taxon>Myxococcales</taxon>
        <taxon>Cystobacterineae</taxon>
        <taxon>Archangiaceae</taxon>
        <taxon>Archangium</taxon>
    </lineage>
</organism>
<gene>
    <name evidence="3" type="ORF">F0U60_43375</name>
</gene>
<feature type="domain" description="YdhG-like" evidence="2">
    <location>
        <begin position="19"/>
        <end position="134"/>
    </location>
</feature>
<dbReference type="SUPFAM" id="SSF159888">
    <property type="entry name" value="YdhG-like"/>
    <property type="match status" value="1"/>
</dbReference>
<feature type="region of interest" description="Disordered" evidence="1">
    <location>
        <begin position="151"/>
        <end position="189"/>
    </location>
</feature>
<evidence type="ECO:0000259" key="2">
    <source>
        <dbReference type="Pfam" id="PF08818"/>
    </source>
</evidence>
<evidence type="ECO:0000313" key="4">
    <source>
        <dbReference type="Proteomes" id="UP001611383"/>
    </source>
</evidence>
<dbReference type="EMBL" id="CP043494">
    <property type="protein sequence ID" value="WNG50216.1"/>
    <property type="molecule type" value="Genomic_DNA"/>
</dbReference>
<evidence type="ECO:0000313" key="3">
    <source>
        <dbReference type="EMBL" id="WNG50216.1"/>
    </source>
</evidence>
<name>A0ABY9X478_9BACT</name>